<evidence type="ECO:0000256" key="1">
    <source>
        <dbReference type="SAM" id="MobiDB-lite"/>
    </source>
</evidence>
<accession>A0A6G0T765</accession>
<reference evidence="2 3" key="1">
    <citation type="submission" date="2019-08" db="EMBL/GenBank/DDBJ databases">
        <title>The genome of the soybean aphid Biotype 1, its phylome, world population structure and adaptation to the North American continent.</title>
        <authorList>
            <person name="Giordano R."/>
            <person name="Donthu R.K."/>
            <person name="Hernandez A.G."/>
            <person name="Wright C.L."/>
            <person name="Zimin A.V."/>
        </authorList>
    </citation>
    <scope>NUCLEOTIDE SEQUENCE [LARGE SCALE GENOMIC DNA]</scope>
    <source>
        <tissue evidence="2">Whole aphids</tissue>
    </source>
</reference>
<protein>
    <submittedName>
        <fullName evidence="2">Uncharacterized protein</fullName>
    </submittedName>
</protein>
<name>A0A6G0T765_APHGL</name>
<dbReference type="OrthoDB" id="434092at2759"/>
<sequence>MEGRQDKYYFHCSVHKPNVYKETRDQSKVHKLSYPQSTYYKSSVMISPQNVIRTEGLTAKDLAGETNLNMAKHKKNVVYFEYEILNKTKIPEMDLPAVPKNCSYEYDKFKIAKIKGCFRDSGRNFMACTIETRMPITAGAVTNDLSDDCSCPSEQSSSPVAAVEYNDRTKNICIVLLNVFHVTLRDDDDGGGGGGDGGNVERYARKPRG</sequence>
<comment type="caution">
    <text evidence="2">The sequence shown here is derived from an EMBL/GenBank/DDBJ whole genome shotgun (WGS) entry which is preliminary data.</text>
</comment>
<dbReference type="EMBL" id="VYZN01000054">
    <property type="protein sequence ID" value="KAE9526793.1"/>
    <property type="molecule type" value="Genomic_DNA"/>
</dbReference>
<feature type="region of interest" description="Disordered" evidence="1">
    <location>
        <begin position="188"/>
        <end position="209"/>
    </location>
</feature>
<evidence type="ECO:0000313" key="2">
    <source>
        <dbReference type="EMBL" id="KAE9526793.1"/>
    </source>
</evidence>
<dbReference type="AlphaFoldDB" id="A0A6G0T765"/>
<gene>
    <name evidence="2" type="ORF">AGLY_013441</name>
</gene>
<dbReference type="Proteomes" id="UP000475862">
    <property type="component" value="Unassembled WGS sequence"/>
</dbReference>
<organism evidence="2 3">
    <name type="scientific">Aphis glycines</name>
    <name type="common">Soybean aphid</name>
    <dbReference type="NCBI Taxonomy" id="307491"/>
    <lineage>
        <taxon>Eukaryota</taxon>
        <taxon>Metazoa</taxon>
        <taxon>Ecdysozoa</taxon>
        <taxon>Arthropoda</taxon>
        <taxon>Hexapoda</taxon>
        <taxon>Insecta</taxon>
        <taxon>Pterygota</taxon>
        <taxon>Neoptera</taxon>
        <taxon>Paraneoptera</taxon>
        <taxon>Hemiptera</taxon>
        <taxon>Sternorrhyncha</taxon>
        <taxon>Aphidomorpha</taxon>
        <taxon>Aphidoidea</taxon>
        <taxon>Aphididae</taxon>
        <taxon>Aphidini</taxon>
        <taxon>Aphis</taxon>
        <taxon>Aphis</taxon>
    </lineage>
</organism>
<evidence type="ECO:0000313" key="3">
    <source>
        <dbReference type="Proteomes" id="UP000475862"/>
    </source>
</evidence>
<keyword evidence="3" id="KW-1185">Reference proteome</keyword>
<proteinExistence type="predicted"/>